<feature type="chain" id="PRO_5041971677" description="SPX domain-containing protein" evidence="2">
    <location>
        <begin position="23"/>
        <end position="193"/>
    </location>
</feature>
<evidence type="ECO:0000313" key="3">
    <source>
        <dbReference type="EMBL" id="KAI3952222.1"/>
    </source>
</evidence>
<feature type="signal peptide" evidence="2">
    <location>
        <begin position="1"/>
        <end position="22"/>
    </location>
</feature>
<dbReference type="Proteomes" id="UP001202328">
    <property type="component" value="Unassembled WGS sequence"/>
</dbReference>
<evidence type="ECO:0008006" key="5">
    <source>
        <dbReference type="Google" id="ProtNLM"/>
    </source>
</evidence>
<keyword evidence="2" id="KW-0732">Signal</keyword>
<accession>A0AAD4TDN9</accession>
<sequence>MKILPAILLVKGLFLPTAPTPATTVVQEEDEYITGLKELQDRCLNYTGFVKILKKYDKQTGASFVFPSSRGFCSCHSIPDHLFPIYNEPSIPTSESADTTPTPATIVPTLTKRDGSLLKRTKGTGRDRVNAKFAYEEHYIGIGKKNNTSSDSRLGEDGSLLKSQEDQRNWQRPSTVHAKFLYEKHYIGIEGLD</sequence>
<gene>
    <name evidence="3" type="ORF">MKW98_005917</name>
</gene>
<feature type="region of interest" description="Disordered" evidence="1">
    <location>
        <begin position="145"/>
        <end position="169"/>
    </location>
</feature>
<keyword evidence="4" id="KW-1185">Reference proteome</keyword>
<organism evidence="3 4">
    <name type="scientific">Papaver atlanticum</name>
    <dbReference type="NCBI Taxonomy" id="357466"/>
    <lineage>
        <taxon>Eukaryota</taxon>
        <taxon>Viridiplantae</taxon>
        <taxon>Streptophyta</taxon>
        <taxon>Embryophyta</taxon>
        <taxon>Tracheophyta</taxon>
        <taxon>Spermatophyta</taxon>
        <taxon>Magnoliopsida</taxon>
        <taxon>Ranunculales</taxon>
        <taxon>Papaveraceae</taxon>
        <taxon>Papaveroideae</taxon>
        <taxon>Papaver</taxon>
    </lineage>
</organism>
<proteinExistence type="predicted"/>
<dbReference type="AlphaFoldDB" id="A0AAD4TDN9"/>
<comment type="caution">
    <text evidence="3">The sequence shown here is derived from an EMBL/GenBank/DDBJ whole genome shotgun (WGS) entry which is preliminary data.</text>
</comment>
<evidence type="ECO:0000313" key="4">
    <source>
        <dbReference type="Proteomes" id="UP001202328"/>
    </source>
</evidence>
<reference evidence="3" key="1">
    <citation type="submission" date="2022-04" db="EMBL/GenBank/DDBJ databases">
        <title>A functionally conserved STORR gene fusion in Papaver species that diverged 16.8 million years ago.</title>
        <authorList>
            <person name="Catania T."/>
        </authorList>
    </citation>
    <scope>NUCLEOTIDE SEQUENCE</scope>
    <source>
        <strain evidence="3">S-188037</strain>
    </source>
</reference>
<evidence type="ECO:0000256" key="2">
    <source>
        <dbReference type="SAM" id="SignalP"/>
    </source>
</evidence>
<protein>
    <recommendedName>
        <fullName evidence="5">SPX domain-containing protein</fullName>
    </recommendedName>
</protein>
<dbReference type="EMBL" id="JAJJMB010002292">
    <property type="protein sequence ID" value="KAI3952222.1"/>
    <property type="molecule type" value="Genomic_DNA"/>
</dbReference>
<evidence type="ECO:0000256" key="1">
    <source>
        <dbReference type="SAM" id="MobiDB-lite"/>
    </source>
</evidence>
<name>A0AAD4TDN9_9MAGN</name>